<gene>
    <name evidence="2" type="ORF">BSTOLATCC_MIC22145</name>
</gene>
<evidence type="ECO:0000313" key="2">
    <source>
        <dbReference type="EMBL" id="CAG9318779.1"/>
    </source>
</evidence>
<protein>
    <submittedName>
        <fullName evidence="2">Uncharacterized protein</fullName>
    </submittedName>
</protein>
<feature type="coiled-coil region" evidence="1">
    <location>
        <begin position="287"/>
        <end position="328"/>
    </location>
</feature>
<proteinExistence type="predicted"/>
<feature type="coiled-coil region" evidence="1">
    <location>
        <begin position="82"/>
        <end position="109"/>
    </location>
</feature>
<organism evidence="2 3">
    <name type="scientific">Blepharisma stoltei</name>
    <dbReference type="NCBI Taxonomy" id="1481888"/>
    <lineage>
        <taxon>Eukaryota</taxon>
        <taxon>Sar</taxon>
        <taxon>Alveolata</taxon>
        <taxon>Ciliophora</taxon>
        <taxon>Postciliodesmatophora</taxon>
        <taxon>Heterotrichea</taxon>
        <taxon>Heterotrichida</taxon>
        <taxon>Blepharismidae</taxon>
        <taxon>Blepharisma</taxon>
    </lineage>
</organism>
<reference evidence="2" key="1">
    <citation type="submission" date="2021-09" db="EMBL/GenBank/DDBJ databases">
        <authorList>
            <consortium name="AG Swart"/>
            <person name="Singh M."/>
            <person name="Singh A."/>
            <person name="Seah K."/>
            <person name="Emmerich C."/>
        </authorList>
    </citation>
    <scope>NUCLEOTIDE SEQUENCE</scope>
    <source>
        <strain evidence="2">ATCC30299</strain>
    </source>
</reference>
<sequence length="445" mass="51719">MFDLYNALHTMPSGEHLTARKATKMRFIQLESEQLRSYVEDLESSLAIYKQVLKELLFSKPGTEKSVCDEAETQSVISPRIIETLIAEKRALEERVRRITIERNDAMHKARTSEQTANCAQAREEKIIGDYEAQYAECLAESETKELQIADLEKKNNVLEKDVEQFNINKENQLTIQDQKGLLYKKIEIMVGIVKKMKEKYIKINKENEDLANQCKLLLADHTRGNDLLREKQREFSLSDIIVSPKKDITFNDFFCNPNHQERSIEINYENLEKQKKASWKNNNYEYSPSQKRMAELQNKISKLQDQRDEYTLKINTISQEVQKAKRLQSVLLYDQKNIQKSIDKNKIIEQSLDNQLKQMTIPRTSIQSKSSNETPLIRHCYATSNPLDYAQISEIQKAANASDSPELFSKDFYETNANDVSIIQNKYVEDEMLADSVLLDCLKF</sequence>
<name>A0AAU9J0K1_9CILI</name>
<dbReference type="AlphaFoldDB" id="A0AAU9J0K1"/>
<accession>A0AAU9J0K1</accession>
<feature type="coiled-coil region" evidence="1">
    <location>
        <begin position="135"/>
        <end position="169"/>
    </location>
</feature>
<keyword evidence="3" id="KW-1185">Reference proteome</keyword>
<dbReference type="Proteomes" id="UP001162131">
    <property type="component" value="Unassembled WGS sequence"/>
</dbReference>
<keyword evidence="1" id="KW-0175">Coiled coil</keyword>
<evidence type="ECO:0000313" key="3">
    <source>
        <dbReference type="Proteomes" id="UP001162131"/>
    </source>
</evidence>
<dbReference type="EMBL" id="CAJZBQ010000021">
    <property type="protein sequence ID" value="CAG9318779.1"/>
    <property type="molecule type" value="Genomic_DNA"/>
</dbReference>
<evidence type="ECO:0000256" key="1">
    <source>
        <dbReference type="SAM" id="Coils"/>
    </source>
</evidence>
<comment type="caution">
    <text evidence="2">The sequence shown here is derived from an EMBL/GenBank/DDBJ whole genome shotgun (WGS) entry which is preliminary data.</text>
</comment>